<dbReference type="EMBL" id="CP020750">
    <property type="protein sequence ID" value="ARJ26101.1"/>
    <property type="molecule type" value="Genomic_DNA"/>
</dbReference>
<organism evidence="1 2">
    <name type="scientific">Bacillus mycoides</name>
    <dbReference type="NCBI Taxonomy" id="1405"/>
    <lineage>
        <taxon>Bacteria</taxon>
        <taxon>Bacillati</taxon>
        <taxon>Bacillota</taxon>
        <taxon>Bacilli</taxon>
        <taxon>Bacillales</taxon>
        <taxon>Bacillaceae</taxon>
        <taxon>Bacillus</taxon>
        <taxon>Bacillus cereus group</taxon>
    </lineage>
</organism>
<protein>
    <submittedName>
        <fullName evidence="1">Helix-turn-helix domain containing protein</fullName>
    </submittedName>
</protein>
<dbReference type="Proteomes" id="UP000192932">
    <property type="component" value="Plasmid unnamed7"/>
</dbReference>
<accession>A0A1W6AJZ0</accession>
<sequence>MGKFETAEQLENYTMAQQTKKYMKKERQKLYIPLEKYDLVFSDKEVNYMKTLWRENKSLVEIAKEMGRHEMEIAVLIMDQGDRKRINKRSMGLGA</sequence>
<evidence type="ECO:0000313" key="1">
    <source>
        <dbReference type="EMBL" id="ARJ26101.1"/>
    </source>
</evidence>
<dbReference type="RefSeq" id="WP_085313768.1">
    <property type="nucleotide sequence ID" value="NZ_CP020750.1"/>
</dbReference>
<keyword evidence="1" id="KW-0614">Plasmid</keyword>
<reference evidence="1 2" key="1">
    <citation type="submission" date="2017-04" db="EMBL/GenBank/DDBJ databases">
        <title>The Characteristic of a Fine Plant Growth-Promoting Rhizobacteria Bacillus mycoides Gnyt1 and its Whole Genome Sequencing Analysis.</title>
        <authorList>
            <person name="Li J.H."/>
            <person name="Yao T."/>
        </authorList>
    </citation>
    <scope>NUCLEOTIDE SEQUENCE [LARGE SCALE GENOMIC DNA]</scope>
    <source>
        <strain evidence="1 2">Gnyt1</strain>
        <plasmid evidence="2">Plasmid unnamed7</plasmid>
    </source>
</reference>
<evidence type="ECO:0000313" key="2">
    <source>
        <dbReference type="Proteomes" id="UP000192932"/>
    </source>
</evidence>
<proteinExistence type="predicted"/>
<geneLocation type="plasmid" evidence="1 2">
    <name>unnamed7</name>
</geneLocation>
<name>A0A1W6AJZ0_BACMY</name>
<gene>
    <name evidence="1" type="ORF">B7492_34295</name>
</gene>
<dbReference type="AlphaFoldDB" id="A0A1W6AJZ0"/>